<dbReference type="InterPro" id="IPR015422">
    <property type="entry name" value="PyrdxlP-dep_Trfase_small"/>
</dbReference>
<organism evidence="5 6">
    <name type="scientific">Taphrina deformans (strain PYCC 5710 / ATCC 11124 / CBS 356.35 / IMI 108563 / JCM 9778 / NBRC 8474)</name>
    <name type="common">Peach leaf curl fungus</name>
    <name type="synonym">Lalaria deformans</name>
    <dbReference type="NCBI Taxonomy" id="1097556"/>
    <lineage>
        <taxon>Eukaryota</taxon>
        <taxon>Fungi</taxon>
        <taxon>Dikarya</taxon>
        <taxon>Ascomycota</taxon>
        <taxon>Taphrinomycotina</taxon>
        <taxon>Taphrinomycetes</taxon>
        <taxon>Taphrinales</taxon>
        <taxon>Taphrinaceae</taxon>
        <taxon>Taphrina</taxon>
    </lineage>
</organism>
<dbReference type="InterPro" id="IPR004839">
    <property type="entry name" value="Aminotransferase_I/II_large"/>
</dbReference>
<dbReference type="Gene3D" id="3.40.640.10">
    <property type="entry name" value="Type I PLP-dependent aspartate aminotransferase-like (Major domain)"/>
    <property type="match status" value="2"/>
</dbReference>
<sequence>MDSQLAAVYATLTLFLLIPSIWHLQKSASSQKKEHAITYTYGAVREYPKATWYQIAQEVFFMAYYYCVARFKAGLRGFDTVLAGEQIVQTFLIPGISQRPRVVLTPLRAHGKALTIDWMGDWQKAKGTTEVINAASFDYGGFGLLLHNASDVLAATLKHLPYMETEGTELITAEAAKGASKFLGFKHCHFVTSGYTMNLIAFPAMHAAATARGHSTVFLMDGSSHNSMMIGSYISTGSKIMRWQHNNLDDLEKKLVEIRQSADVDIIVGLEGNYSMEGGLPPLPAIIALKRKYDFKIYIDEAHSFLALGCNGKGIVEHYQDLGHVISSKDVDCIGATMSKSVGTIGGMLVVHDDALSDAIKERLDEYHSTGGSGDLATVVKMRLLQIMRKPLLVRKRMAILRQHTIYILESLHKAGLCVHSDYMSPVIVVITVSLSGCARFGAECHRLGLAVTMAGPPATDAWRSVGRLCINALLTKEDVEQLVRIVVQAAVNIGNVSPRASVLAKTFEYNFTDVNILDGMIEKESNATDATLLQLVEAQRSMNADRAVQMLPADVLDHGVEILRTQGLGATSNRLFWGSLLAHVRCEERLSTMFPSLAQQVGEPGSLIMTEARNTVSSTVATCIGPLHDKGALHLVLVPESAGKSVREAIKSMKKSKAVQVTFYHARADLANLIDRATEGRRVHVTVYAATYGGPSSERALDLASLVTALTSAASWRGRVKGLQVLLDDTYGFGRRGPRRLGFLDALEAREGTGYLASTLAVARKPTRVFVMGSFYESFGVQGGFVLTSKQLVKILHWTSRASMFATAPLPCNVGMAHMMIDKLCLSTPGQPAKATIEVPTVSLEEQVERLGIPGL</sequence>
<comment type="caution">
    <text evidence="5">The sequence shown here is derived from an EMBL/GenBank/DDBJ whole genome shotgun (WGS) entry which is preliminary data.</text>
</comment>
<feature type="domain" description="Aminotransferase class I/classII large" evidence="4">
    <location>
        <begin position="191"/>
        <end position="485"/>
    </location>
</feature>
<accession>R4XB58</accession>
<comment type="cofactor">
    <cofactor evidence="1">
        <name>pyridoxal 5'-phosphate</name>
        <dbReference type="ChEBI" id="CHEBI:597326"/>
    </cofactor>
</comment>
<name>R4XB58_TAPDE</name>
<dbReference type="InterPro" id="IPR015421">
    <property type="entry name" value="PyrdxlP-dep_Trfase_major"/>
</dbReference>
<keyword evidence="2" id="KW-0808">Transferase</keyword>
<reference evidence="5 6" key="1">
    <citation type="journal article" date="2013" name="MBio">
        <title>Genome sequencing of the plant pathogen Taphrina deformans, the causal agent of peach leaf curl.</title>
        <authorList>
            <person name="Cisse O.H."/>
            <person name="Almeida J.M.G.C.F."/>
            <person name="Fonseca A."/>
            <person name="Kumar A.A."/>
            <person name="Salojaervi J."/>
            <person name="Overmyer K."/>
            <person name="Hauser P.M."/>
            <person name="Pagni M."/>
        </authorList>
    </citation>
    <scope>NUCLEOTIDE SEQUENCE [LARGE SCALE GENOMIC DNA]</scope>
    <source>
        <strain evidence="6">PYCC 5710 / ATCC 11124 / CBS 356.35 / IMI 108563 / JCM 9778 / NBRC 8474</strain>
    </source>
</reference>
<evidence type="ECO:0000256" key="1">
    <source>
        <dbReference type="ARBA" id="ARBA00001933"/>
    </source>
</evidence>
<protein>
    <submittedName>
        <fullName evidence="5">Aminotransferase</fullName>
    </submittedName>
</protein>
<keyword evidence="5" id="KW-0032">Aminotransferase</keyword>
<dbReference type="VEuPathDB" id="FungiDB:TAPDE_000058"/>
<dbReference type="GO" id="GO:0008483">
    <property type="term" value="F:transaminase activity"/>
    <property type="evidence" value="ECO:0007669"/>
    <property type="project" value="UniProtKB-KW"/>
</dbReference>
<evidence type="ECO:0000313" key="6">
    <source>
        <dbReference type="Proteomes" id="UP000013776"/>
    </source>
</evidence>
<dbReference type="PANTHER" id="PTHR13693">
    <property type="entry name" value="CLASS II AMINOTRANSFERASE/8-AMINO-7-OXONONANOATE SYNTHASE"/>
    <property type="match status" value="1"/>
</dbReference>
<dbReference type="Pfam" id="PF00155">
    <property type="entry name" value="Aminotran_1_2"/>
    <property type="match status" value="1"/>
</dbReference>
<proteinExistence type="predicted"/>
<dbReference type="STRING" id="1097556.R4XB58"/>
<keyword evidence="3" id="KW-0472">Membrane</keyword>
<dbReference type="AlphaFoldDB" id="R4XB58"/>
<gene>
    <name evidence="5" type="ORF">TAPDE_000058</name>
</gene>
<dbReference type="GO" id="GO:0030170">
    <property type="term" value="F:pyridoxal phosphate binding"/>
    <property type="evidence" value="ECO:0007669"/>
    <property type="project" value="InterPro"/>
</dbReference>
<dbReference type="Proteomes" id="UP000013776">
    <property type="component" value="Unassembled WGS sequence"/>
</dbReference>
<keyword evidence="3" id="KW-0812">Transmembrane</keyword>
<dbReference type="InterPro" id="IPR015424">
    <property type="entry name" value="PyrdxlP-dep_Trfase"/>
</dbReference>
<dbReference type="eggNOG" id="KOG1357">
    <property type="taxonomic scope" value="Eukaryota"/>
</dbReference>
<dbReference type="InterPro" id="IPR050087">
    <property type="entry name" value="AON_synthase_class-II"/>
</dbReference>
<dbReference type="EMBL" id="CAHR02000002">
    <property type="protein sequence ID" value="CCG80548.1"/>
    <property type="molecule type" value="Genomic_DNA"/>
</dbReference>
<dbReference type="OrthoDB" id="65434at2759"/>
<feature type="transmembrane region" description="Helical" evidence="3">
    <location>
        <begin position="6"/>
        <end position="24"/>
    </location>
</feature>
<evidence type="ECO:0000313" key="5">
    <source>
        <dbReference type="EMBL" id="CCG80548.1"/>
    </source>
</evidence>
<dbReference type="PANTHER" id="PTHR13693:SF3">
    <property type="entry name" value="LD36009P"/>
    <property type="match status" value="1"/>
</dbReference>
<keyword evidence="6" id="KW-1185">Reference proteome</keyword>
<dbReference type="SUPFAM" id="SSF53383">
    <property type="entry name" value="PLP-dependent transferases"/>
    <property type="match status" value="2"/>
</dbReference>
<evidence type="ECO:0000256" key="3">
    <source>
        <dbReference type="SAM" id="Phobius"/>
    </source>
</evidence>
<keyword evidence="3" id="KW-1133">Transmembrane helix</keyword>
<dbReference type="Gene3D" id="3.90.1150.10">
    <property type="entry name" value="Aspartate Aminotransferase, domain 1"/>
    <property type="match status" value="1"/>
</dbReference>
<evidence type="ECO:0000259" key="4">
    <source>
        <dbReference type="Pfam" id="PF00155"/>
    </source>
</evidence>
<evidence type="ECO:0000256" key="2">
    <source>
        <dbReference type="ARBA" id="ARBA00022679"/>
    </source>
</evidence>